<dbReference type="Proteomes" id="UP000318720">
    <property type="component" value="Unassembled WGS sequence"/>
</dbReference>
<dbReference type="RefSeq" id="WP_009320095.1">
    <property type="nucleotide sequence ID" value="NZ_JARAVA010000252.1"/>
</dbReference>
<evidence type="ECO:0000256" key="1">
    <source>
        <dbReference type="SAM" id="SignalP"/>
    </source>
</evidence>
<dbReference type="EMBL" id="SPAZ01000243">
    <property type="protein sequence ID" value="TQE25728.1"/>
    <property type="molecule type" value="Genomic_DNA"/>
</dbReference>
<evidence type="ECO:0000313" key="2">
    <source>
        <dbReference type="EMBL" id="TQE25728.1"/>
    </source>
</evidence>
<name>A0AAE8W0A0_9ACTN</name>
<keyword evidence="1" id="KW-0732">Signal</keyword>
<protein>
    <recommendedName>
        <fullName evidence="4">Secreted protein</fullName>
    </recommendedName>
</protein>
<sequence length="148" mass="15380">MRKFTVTAALLGLTALGVVVPAATSQAAESVVAGPGCDSKWGPRDGKVYAWDLPHCQGTPLPVPGSGTWGPDANDRASSVMNRGYTGAFGVAQFFEHANQVDGHACLLPGELYVDDLAYSRFSSGAPADNNISSHRWANSGSCAVILT</sequence>
<organism evidence="2 3">
    <name type="scientific">Streptomyces ipomoeae</name>
    <dbReference type="NCBI Taxonomy" id="103232"/>
    <lineage>
        <taxon>Bacteria</taxon>
        <taxon>Bacillati</taxon>
        <taxon>Actinomycetota</taxon>
        <taxon>Actinomycetes</taxon>
        <taxon>Kitasatosporales</taxon>
        <taxon>Streptomycetaceae</taxon>
        <taxon>Streptomyces</taxon>
    </lineage>
</organism>
<evidence type="ECO:0008006" key="4">
    <source>
        <dbReference type="Google" id="ProtNLM"/>
    </source>
</evidence>
<evidence type="ECO:0000313" key="3">
    <source>
        <dbReference type="Proteomes" id="UP000318720"/>
    </source>
</evidence>
<accession>A0AAE8W0A0</accession>
<feature type="signal peptide" evidence="1">
    <location>
        <begin position="1"/>
        <end position="27"/>
    </location>
</feature>
<reference evidence="2 3" key="1">
    <citation type="submission" date="2019-03" db="EMBL/GenBank/DDBJ databases">
        <title>Comparative genomic analyses of the sweetpotato soil rot pathogen, Streptomyces ipomoeae.</title>
        <authorList>
            <person name="Ruschel Soares N."/>
            <person name="Badger J.H."/>
            <person name="Huguet-Tapia J.C."/>
            <person name="Clark C.A."/>
            <person name="Pettis G.S."/>
        </authorList>
    </citation>
    <scope>NUCLEOTIDE SEQUENCE [LARGE SCALE GENOMIC DNA]</scope>
    <source>
        <strain evidence="2 3">88-35</strain>
    </source>
</reference>
<comment type="caution">
    <text evidence="2">The sequence shown here is derived from an EMBL/GenBank/DDBJ whole genome shotgun (WGS) entry which is preliminary data.</text>
</comment>
<dbReference type="AlphaFoldDB" id="A0AAE8W0A0"/>
<proteinExistence type="predicted"/>
<feature type="chain" id="PRO_5042086396" description="Secreted protein" evidence="1">
    <location>
        <begin position="28"/>
        <end position="148"/>
    </location>
</feature>
<gene>
    <name evidence="2" type="ORF">Sipo8835_31205</name>
</gene>